<gene>
    <name evidence="4" type="ORF">G6047_03320</name>
</gene>
<evidence type="ECO:0000313" key="4">
    <source>
        <dbReference type="EMBL" id="NMH27051.1"/>
    </source>
</evidence>
<reference evidence="4" key="1">
    <citation type="submission" date="2020-02" db="EMBL/GenBank/DDBJ databases">
        <title>Flavobacterium sp. genome.</title>
        <authorList>
            <person name="Jung H.S."/>
            <person name="Baek J.H."/>
            <person name="Jeon C.O."/>
        </authorList>
    </citation>
    <scope>NUCLEOTIDE SEQUENCE</scope>
    <source>
        <strain evidence="4">SE-s28</strain>
    </source>
</reference>
<dbReference type="InterPro" id="IPR003961">
    <property type="entry name" value="FN3_dom"/>
</dbReference>
<dbReference type="RefSeq" id="WP_169526055.1">
    <property type="nucleotide sequence ID" value="NZ_JAAMPU010000098.1"/>
</dbReference>
<keyword evidence="5" id="KW-1185">Reference proteome</keyword>
<dbReference type="InterPro" id="IPR013783">
    <property type="entry name" value="Ig-like_fold"/>
</dbReference>
<dbReference type="SUPFAM" id="SSF49265">
    <property type="entry name" value="Fibronectin type III"/>
    <property type="match status" value="1"/>
</dbReference>
<feature type="domain" description="Fibronectin type-III" evidence="3">
    <location>
        <begin position="178"/>
        <end position="265"/>
    </location>
</feature>
<evidence type="ECO:0000259" key="3">
    <source>
        <dbReference type="PROSITE" id="PS50853"/>
    </source>
</evidence>
<feature type="domain" description="Fibronectin type-III" evidence="3">
    <location>
        <begin position="445"/>
        <end position="539"/>
    </location>
</feature>
<dbReference type="Pfam" id="PF07675">
    <property type="entry name" value="Cleaved_Adhesin"/>
    <property type="match status" value="2"/>
</dbReference>
<dbReference type="InterPro" id="IPR026444">
    <property type="entry name" value="Secre_tail"/>
</dbReference>
<sequence length="792" mass="85959">MKKTILSALLAMASFGANAQFTQNFDASASMPAGWSIINQGSPNGWTVSDEVEGGAHSGNNAAAIEYDSTVAHNDYLITPHIAVTATSNRFSFWIKSASEYYLEPYEVRLSTTNTTAAAFTVVLQPSQEASEVWTKKQFDLSNYVGQSVYIAIRATGTNEYILYVDDAVNDAFPSCPASTNVAVGTVTPENAQLTWTSSATAWQYYVGSESDSAPDESDINDAPTNPFTLENLDPATTYKVWVRSSCSGSVGDWSDPIVFTTPCVATPLPTVTEGAETTDEGELPVCWSSTLVSGDNNWEVTTPLFGDITTTASGDKIIYKNYQNSEALLFSPAMDYANVTQPTRVNLYLHRHEFADVADKYVIYANTTPSLTGATQLYEQFSKITSTPAVAATGFYNYKIDIPASFNGASQVFIIIRGITTAGFSSYALGVDDFKVEFTPTCAEVASLTVSDVEAHQATFNWQASASAPANGYEYVWSTSATSPDSAQYSGTTAAGELTATVYELSANTTYYVWVRSVCSATDSSPWTNVVSFTTACDAITESALPWSEGFEDLTDVGDEYFPGCWFKENGDWASSNNDNSDNDEDAHSGNNFLTNSWTADNEYIWTPGFELTAGSNYDFSFWFNSYGDYDSWDASVVVNSAQTSNGATQVGSPFLSVGTTAPDVYTQATRSFVPQTSGVYYFGIKVNEATGDPWYLSFDDFELKSVPLSAEDFQNQQLAFYPNPVKNNLNLSFNETITDVVVVNMLGQQVLNQKINATQATLDMSALTAGTYFVKVNGTNAQKTVKVIKQ</sequence>
<feature type="signal peptide" evidence="2">
    <location>
        <begin position="1"/>
        <end position="19"/>
    </location>
</feature>
<evidence type="ECO:0000256" key="1">
    <source>
        <dbReference type="ARBA" id="ARBA00022729"/>
    </source>
</evidence>
<evidence type="ECO:0000256" key="2">
    <source>
        <dbReference type="SAM" id="SignalP"/>
    </source>
</evidence>
<dbReference type="Pfam" id="PF00041">
    <property type="entry name" value="fn3"/>
    <property type="match status" value="2"/>
</dbReference>
<dbReference type="InterPro" id="IPR011628">
    <property type="entry name" value="Cleaved_adhesin"/>
</dbReference>
<dbReference type="Proteomes" id="UP000712080">
    <property type="component" value="Unassembled WGS sequence"/>
</dbReference>
<dbReference type="EMBL" id="JAAMPU010000098">
    <property type="protein sequence ID" value="NMH27051.1"/>
    <property type="molecule type" value="Genomic_DNA"/>
</dbReference>
<name>A0A972FY97_9FLAO</name>
<keyword evidence="1 2" id="KW-0732">Signal</keyword>
<dbReference type="Gene3D" id="2.60.120.200">
    <property type="match status" value="3"/>
</dbReference>
<dbReference type="CDD" id="cd00063">
    <property type="entry name" value="FN3"/>
    <property type="match status" value="2"/>
</dbReference>
<comment type="caution">
    <text evidence="4">The sequence shown here is derived from an EMBL/GenBank/DDBJ whole genome shotgun (WGS) entry which is preliminary data.</text>
</comment>
<dbReference type="AlphaFoldDB" id="A0A972FY97"/>
<evidence type="ECO:0000313" key="5">
    <source>
        <dbReference type="Proteomes" id="UP000712080"/>
    </source>
</evidence>
<dbReference type="NCBIfam" id="NF038128">
    <property type="entry name" value="choice_anch_J"/>
    <property type="match status" value="1"/>
</dbReference>
<dbReference type="Gene3D" id="2.60.40.10">
    <property type="entry name" value="Immunoglobulins"/>
    <property type="match status" value="2"/>
</dbReference>
<dbReference type="InterPro" id="IPR036116">
    <property type="entry name" value="FN3_sf"/>
</dbReference>
<dbReference type="PROSITE" id="PS50853">
    <property type="entry name" value="FN3"/>
    <property type="match status" value="2"/>
</dbReference>
<dbReference type="Pfam" id="PF18962">
    <property type="entry name" value="Por_Secre_tail"/>
    <property type="match status" value="1"/>
</dbReference>
<dbReference type="NCBIfam" id="TIGR04183">
    <property type="entry name" value="Por_Secre_tail"/>
    <property type="match status" value="1"/>
</dbReference>
<protein>
    <submittedName>
        <fullName evidence="4">T9SS type A sorting domain-containing protein</fullName>
    </submittedName>
</protein>
<accession>A0A972FY97</accession>
<organism evidence="4 5">
    <name type="scientific">Flavobacterium silvaticum</name>
    <dbReference type="NCBI Taxonomy" id="1852020"/>
    <lineage>
        <taxon>Bacteria</taxon>
        <taxon>Pseudomonadati</taxon>
        <taxon>Bacteroidota</taxon>
        <taxon>Flavobacteriia</taxon>
        <taxon>Flavobacteriales</taxon>
        <taxon>Flavobacteriaceae</taxon>
        <taxon>Flavobacterium</taxon>
    </lineage>
</organism>
<proteinExistence type="predicted"/>
<feature type="chain" id="PRO_5037156073" evidence="2">
    <location>
        <begin position="20"/>
        <end position="792"/>
    </location>
</feature>
<dbReference type="SMART" id="SM00060">
    <property type="entry name" value="FN3"/>
    <property type="match status" value="2"/>
</dbReference>